<feature type="compositionally biased region" description="Low complexity" evidence="1">
    <location>
        <begin position="868"/>
        <end position="881"/>
    </location>
</feature>
<feature type="compositionally biased region" description="Low complexity" evidence="1">
    <location>
        <begin position="29"/>
        <end position="41"/>
    </location>
</feature>
<feature type="compositionally biased region" description="Low complexity" evidence="1">
    <location>
        <begin position="122"/>
        <end position="140"/>
    </location>
</feature>
<feature type="region of interest" description="Disordered" evidence="1">
    <location>
        <begin position="570"/>
        <end position="608"/>
    </location>
</feature>
<dbReference type="GO" id="GO:2001069">
    <property type="term" value="F:glycogen binding"/>
    <property type="evidence" value="ECO:0007669"/>
    <property type="project" value="TreeGrafter"/>
</dbReference>
<dbReference type="AlphaFoldDB" id="A0A194S524"/>
<feature type="region of interest" description="Disordered" evidence="1">
    <location>
        <begin position="276"/>
        <end position="297"/>
    </location>
</feature>
<dbReference type="Gene3D" id="2.60.40.2440">
    <property type="entry name" value="Carbohydrate binding type-21 domain"/>
    <property type="match status" value="1"/>
</dbReference>
<gene>
    <name evidence="3" type="ORF">RHOBADRAFT_52723</name>
</gene>
<feature type="region of interest" description="Disordered" evidence="1">
    <location>
        <begin position="489"/>
        <end position="555"/>
    </location>
</feature>
<protein>
    <submittedName>
        <fullName evidence="3">Carbohydrate-binding module family 21 protein</fullName>
    </submittedName>
</protein>
<feature type="compositionally biased region" description="Low complexity" evidence="1">
    <location>
        <begin position="1"/>
        <end position="21"/>
    </location>
</feature>
<sequence length="1039" mass="107249">MPYVGPPSSSSSPVATMSFAHAPHHFHHTPSPAVAAAAAPRAELKRPARHHHRSHSSDPIASTSNYIFVQPATPDDKGAGRRAHSWMSSAPASAPNGRSDGSTSPGGPTFNTLPRQQRRMRLTALTPAASAAADRPASMAGPSSQDESSDNARAGSPRSGSPGATTPTAAGQETPRATAPRSGVFDNAFPFGHSASASASSSSLPSPTLTDDMMVAKPALMVRKKSGELVRPSLKADTSRRDFSKPRSAPATPLCPKYVHFDTQLEHVKHFLAQQRPAAVSRTGSPIETETEDEPESFPFPAMARAQAGTLKLVLPNFPTHSRTDRDAYVESLTLTPDGKAIRGIVRVRNLAFEKWVAVRFTLDTWQTVSEVSGEHHESLPGGQADRFVFTIRLQDLLANIDHKVMYLAIRYTAGGRETWDNNDGQNYRVEFKRVPLAPTAAAAARAGAAAAAAAQRKTAWSVTNAGQAADRMADLRRELDRLVRDDAFDDDETAGGATGDSHSASTASSSFSSATHNTLGLPAGRTLRLGFGPESRSYSETHVSGRGEGPAASLSGRYDFGNSLKMFTPGASKDPATAKPFFDPVSTSPQRSRAPPLPNFSPSQQPHMQLVGGQPGTVFDPSLSAPINSHRVPGSPLEDPRAALPPDFGASSTSALKSKAYFSPTLPSAPPRPHSPLQPPAGYFYGGGPTAAPAPPGGNVGGLPYLPLQDSTTYGNFTSAHTRYSSHPGQYGATSPSAHGLSVTSPRAASFSPLVPPAFREGRGRNSPFSSPAPSPPSGQSPAGSPPRSSSPLPQVGNGVGNGAVGRKLRSPPPSERSTSAETSDCDEVAHPWSPATDSTSSTISSSSSLTSFSTVRHGHGRRGDSESSNASSVLSSPESDATSVGPDSPSFPPGSAVATASTGVAGTKGASMTRPSNALEFSNFLDRYRFHLGAAGGGNSASAPVSGATGAHGGNGNGFTSPASQAGFFNFSAASPLHSSTSSSSSTTPHSPVLGGGGGSPTSQTGSVIDSNSSTPQRLSPLAGVEPSAGPAPALVS</sequence>
<feature type="region of interest" description="Disordered" evidence="1">
    <location>
        <begin position="1"/>
        <end position="186"/>
    </location>
</feature>
<dbReference type="OMA" id="YSETHVS"/>
<feature type="compositionally biased region" description="Low complexity" evidence="1">
    <location>
        <begin position="500"/>
        <end position="516"/>
    </location>
</feature>
<feature type="compositionally biased region" description="Low complexity" evidence="1">
    <location>
        <begin position="781"/>
        <end position="798"/>
    </location>
</feature>
<dbReference type="OrthoDB" id="1881at2759"/>
<feature type="compositionally biased region" description="Polar residues" evidence="1">
    <location>
        <begin position="158"/>
        <end position="171"/>
    </location>
</feature>
<dbReference type="InterPro" id="IPR050782">
    <property type="entry name" value="PP1_regulatory_subunit_3"/>
</dbReference>
<accession>A0A194S524</accession>
<dbReference type="InterPro" id="IPR005036">
    <property type="entry name" value="CBM21_dom"/>
</dbReference>
<dbReference type="PROSITE" id="PS51159">
    <property type="entry name" value="CBM21"/>
    <property type="match status" value="1"/>
</dbReference>
<dbReference type="GO" id="GO:0000164">
    <property type="term" value="C:protein phosphatase type 1 complex"/>
    <property type="evidence" value="ECO:0007669"/>
    <property type="project" value="TreeGrafter"/>
</dbReference>
<dbReference type="PANTHER" id="PTHR12307">
    <property type="entry name" value="PROTEIN PHOSPHATASE 1 REGULATORY SUBUNIT"/>
    <property type="match status" value="1"/>
</dbReference>
<feature type="compositionally biased region" description="Low complexity" evidence="1">
    <location>
        <begin position="896"/>
        <end position="913"/>
    </location>
</feature>
<dbReference type="GO" id="GO:0005979">
    <property type="term" value="P:regulation of glycogen biosynthetic process"/>
    <property type="evidence" value="ECO:0007669"/>
    <property type="project" value="TreeGrafter"/>
</dbReference>
<dbReference type="GeneID" id="28976926"/>
<feature type="domain" description="CBM21" evidence="2">
    <location>
        <begin position="321"/>
        <end position="431"/>
    </location>
</feature>
<keyword evidence="4" id="KW-1185">Reference proteome</keyword>
<feature type="region of interest" description="Disordered" evidence="1">
    <location>
        <begin position="628"/>
        <end position="691"/>
    </location>
</feature>
<feature type="region of interest" description="Disordered" evidence="1">
    <location>
        <begin position="718"/>
        <end position="918"/>
    </location>
</feature>
<feature type="compositionally biased region" description="Pro residues" evidence="1">
    <location>
        <begin position="668"/>
        <end position="680"/>
    </location>
</feature>
<evidence type="ECO:0000313" key="4">
    <source>
        <dbReference type="Proteomes" id="UP000053890"/>
    </source>
</evidence>
<feature type="compositionally biased region" description="Polar residues" evidence="1">
    <location>
        <begin position="99"/>
        <end position="115"/>
    </location>
</feature>
<feature type="compositionally biased region" description="Polar residues" evidence="1">
    <location>
        <begin position="718"/>
        <end position="748"/>
    </location>
</feature>
<dbReference type="EMBL" id="KQ474077">
    <property type="protein sequence ID" value="KPV75687.1"/>
    <property type="molecule type" value="Genomic_DNA"/>
</dbReference>
<organism evidence="3 4">
    <name type="scientific">Rhodotorula graminis (strain WP1)</name>
    <dbReference type="NCBI Taxonomy" id="578459"/>
    <lineage>
        <taxon>Eukaryota</taxon>
        <taxon>Fungi</taxon>
        <taxon>Dikarya</taxon>
        <taxon>Basidiomycota</taxon>
        <taxon>Pucciniomycotina</taxon>
        <taxon>Microbotryomycetes</taxon>
        <taxon>Sporidiobolales</taxon>
        <taxon>Sporidiobolaceae</taxon>
        <taxon>Rhodotorula</taxon>
    </lineage>
</organism>
<reference evidence="3 4" key="1">
    <citation type="journal article" date="2015" name="Front. Microbiol.">
        <title>Genome sequence of the plant growth promoting endophytic yeast Rhodotorula graminis WP1.</title>
        <authorList>
            <person name="Firrincieli A."/>
            <person name="Otillar R."/>
            <person name="Salamov A."/>
            <person name="Schmutz J."/>
            <person name="Khan Z."/>
            <person name="Redman R.S."/>
            <person name="Fleck N.D."/>
            <person name="Lindquist E."/>
            <person name="Grigoriev I.V."/>
            <person name="Doty S.L."/>
        </authorList>
    </citation>
    <scope>NUCLEOTIDE SEQUENCE [LARGE SCALE GENOMIC DNA]</scope>
    <source>
        <strain evidence="3 4">WP1</strain>
    </source>
</reference>
<dbReference type="PANTHER" id="PTHR12307:SF36">
    <property type="entry name" value="GLYCOGEN-BINDING SUBUNIT 76A"/>
    <property type="match status" value="1"/>
</dbReference>
<feature type="region of interest" description="Disordered" evidence="1">
    <location>
        <begin position="977"/>
        <end position="1039"/>
    </location>
</feature>
<name>A0A194S524_RHOGW</name>
<feature type="region of interest" description="Disordered" evidence="1">
    <location>
        <begin position="226"/>
        <end position="249"/>
    </location>
</feature>
<dbReference type="InterPro" id="IPR038175">
    <property type="entry name" value="CBM21_dom_sf"/>
</dbReference>
<evidence type="ECO:0000313" key="3">
    <source>
        <dbReference type="EMBL" id="KPV75687.1"/>
    </source>
</evidence>
<feature type="compositionally biased region" description="Low complexity" evidence="1">
    <location>
        <begin position="977"/>
        <end position="995"/>
    </location>
</feature>
<dbReference type="GO" id="GO:0008157">
    <property type="term" value="F:protein phosphatase 1 binding"/>
    <property type="evidence" value="ECO:0007669"/>
    <property type="project" value="TreeGrafter"/>
</dbReference>
<evidence type="ECO:0000259" key="2">
    <source>
        <dbReference type="PROSITE" id="PS51159"/>
    </source>
</evidence>
<dbReference type="RefSeq" id="XP_018271736.1">
    <property type="nucleotide sequence ID" value="XM_018416478.1"/>
</dbReference>
<evidence type="ECO:0000256" key="1">
    <source>
        <dbReference type="SAM" id="MobiDB-lite"/>
    </source>
</evidence>
<dbReference type="Proteomes" id="UP000053890">
    <property type="component" value="Unassembled WGS sequence"/>
</dbReference>
<feature type="compositionally biased region" description="Low complexity" evidence="1">
    <location>
        <begin position="835"/>
        <end position="856"/>
    </location>
</feature>
<dbReference type="Pfam" id="PF03370">
    <property type="entry name" value="CBM_21"/>
    <property type="match status" value="1"/>
</dbReference>
<feature type="compositionally biased region" description="Polar residues" evidence="1">
    <location>
        <begin position="1010"/>
        <end position="1020"/>
    </location>
</feature>
<proteinExistence type="predicted"/>
<dbReference type="STRING" id="578459.A0A194S524"/>